<accession>A0A0Q3HH22</accession>
<sequence length="617" mass="66755">MAAASPRRRDRLSDLPDDLLIHILSYAPVREAASTAALSRRWRRRLWLQTSAINFDHRSYPAMTAAGVRGRAEIDTRQALAFHRHFSHKSATRKVTVVMRDAAATAMHDDILRAATFPCGCFSIHGEEDGVVEELRVDCGSGGGRDPSASSYALSLDSLPFGAAALRILDLKGCNVVSHKTYSWAPGHHGHGGRLVAFPSLEALRLRRCGISLDAVQAMLDAAPKLADLCIESCTLQGGTTTTMVNGAVCLCCPPATVSVVLAELDTTGSGSCASFFLDAPGLRRLRFTRVDPTASAAVVFLQSRGSDPPMLLQRVHLEVHHAKPLSAVDLLGLRHTRALKLTVYSTADLLDADADAGQSTPSVTFPDLERLEIEELTTCGSAASRAAAVVSLLRRCPAVQELRLRSRWRDYLRDAVPDQEVRAAAMADLSGGRHDQDDEADCCEDLGEFGCTGLDSLRRVAVDLDAEELSYFHARLLRFLAQNAAHLEEVVVGAGGNSGFDSSRIDRKVAVWMMMQGSASRSHCPPPTLVEYSSCSCCGTAGGSSSWAPAPECPVWPPFLIEFPPLEAPDLPNQPCSDGEDDDDDISPRHFMDVARKRGKEWSSPECFSLKLPKAK</sequence>
<evidence type="ECO:0000313" key="5">
    <source>
        <dbReference type="Proteomes" id="UP000008810"/>
    </source>
</evidence>
<evidence type="ECO:0000313" key="3">
    <source>
        <dbReference type="EMBL" id="KQJ92778.1"/>
    </source>
</evidence>
<dbReference type="PANTHER" id="PTHR32141">
    <property type="match status" value="1"/>
</dbReference>
<dbReference type="Gramene" id="KQJ92778">
    <property type="protein sequence ID" value="KQJ92778"/>
    <property type="gene ID" value="BRADI_3g00636v3"/>
</dbReference>
<gene>
    <name evidence="3" type="ORF">BRADI_3g00636v3</name>
</gene>
<dbReference type="Pfam" id="PF12937">
    <property type="entry name" value="F-box-like"/>
    <property type="match status" value="1"/>
</dbReference>
<dbReference type="OrthoDB" id="615174at2759"/>
<dbReference type="AlphaFoldDB" id="A0A0Q3HH22"/>
<dbReference type="InterPro" id="IPR001810">
    <property type="entry name" value="F-box_dom"/>
</dbReference>
<dbReference type="InterPro" id="IPR032675">
    <property type="entry name" value="LRR_dom_sf"/>
</dbReference>
<name>A0A0Q3HH22_BRADI</name>
<dbReference type="EMBL" id="CM000882">
    <property type="protein sequence ID" value="KQJ92778.1"/>
    <property type="molecule type" value="Genomic_DNA"/>
</dbReference>
<feature type="domain" description="F-box" evidence="2">
    <location>
        <begin position="9"/>
        <end position="43"/>
    </location>
</feature>
<dbReference type="Gene3D" id="1.20.1280.50">
    <property type="match status" value="1"/>
</dbReference>
<protein>
    <recommendedName>
        <fullName evidence="2">F-box domain-containing protein</fullName>
    </recommendedName>
</protein>
<feature type="region of interest" description="Disordered" evidence="1">
    <location>
        <begin position="571"/>
        <end position="592"/>
    </location>
</feature>
<reference evidence="4" key="3">
    <citation type="submission" date="2018-08" db="UniProtKB">
        <authorList>
            <consortium name="EnsemblPlants"/>
        </authorList>
    </citation>
    <scope>IDENTIFICATION</scope>
    <source>
        <strain evidence="4">cv. Bd21</strain>
    </source>
</reference>
<dbReference type="InterPro" id="IPR036047">
    <property type="entry name" value="F-box-like_dom_sf"/>
</dbReference>
<evidence type="ECO:0000313" key="4">
    <source>
        <dbReference type="EnsemblPlants" id="KQJ92778"/>
    </source>
</evidence>
<dbReference type="PANTHER" id="PTHR32141:SF58">
    <property type="entry name" value="F-BOX DOMAIN-CONTAINING PROTEIN"/>
    <property type="match status" value="1"/>
</dbReference>
<dbReference type="Gene3D" id="3.80.10.10">
    <property type="entry name" value="Ribonuclease Inhibitor"/>
    <property type="match status" value="1"/>
</dbReference>
<evidence type="ECO:0000259" key="2">
    <source>
        <dbReference type="PROSITE" id="PS50181"/>
    </source>
</evidence>
<dbReference type="FunCoup" id="A0A0Q3HH22">
    <property type="interactions" value="51"/>
</dbReference>
<reference evidence="3" key="2">
    <citation type="submission" date="2017-06" db="EMBL/GenBank/DDBJ databases">
        <title>WGS assembly of Brachypodium distachyon.</title>
        <authorList>
            <consortium name="The International Brachypodium Initiative"/>
            <person name="Lucas S."/>
            <person name="Harmon-Smith M."/>
            <person name="Lail K."/>
            <person name="Tice H."/>
            <person name="Grimwood J."/>
            <person name="Bruce D."/>
            <person name="Barry K."/>
            <person name="Shu S."/>
            <person name="Lindquist E."/>
            <person name="Wang M."/>
            <person name="Pitluck S."/>
            <person name="Vogel J.P."/>
            <person name="Garvin D.F."/>
            <person name="Mockler T.C."/>
            <person name="Schmutz J."/>
            <person name="Rokhsar D."/>
            <person name="Bevan M.W."/>
        </authorList>
    </citation>
    <scope>NUCLEOTIDE SEQUENCE</scope>
    <source>
        <strain evidence="3">Bd21</strain>
    </source>
</reference>
<proteinExistence type="predicted"/>
<dbReference type="Proteomes" id="UP000008810">
    <property type="component" value="Chromosome 3"/>
</dbReference>
<dbReference type="EnsemblPlants" id="KQJ92778">
    <property type="protein sequence ID" value="KQJ92778"/>
    <property type="gene ID" value="BRADI_3g00636v3"/>
</dbReference>
<keyword evidence="5" id="KW-1185">Reference proteome</keyword>
<dbReference type="InterPro" id="IPR055302">
    <property type="entry name" value="F-box_dom-containing"/>
</dbReference>
<reference evidence="3 4" key="1">
    <citation type="journal article" date="2010" name="Nature">
        <title>Genome sequencing and analysis of the model grass Brachypodium distachyon.</title>
        <authorList>
            <consortium name="International Brachypodium Initiative"/>
        </authorList>
    </citation>
    <scope>NUCLEOTIDE SEQUENCE [LARGE SCALE GENOMIC DNA]</scope>
    <source>
        <strain evidence="3 4">Bd21</strain>
    </source>
</reference>
<evidence type="ECO:0000256" key="1">
    <source>
        <dbReference type="SAM" id="MobiDB-lite"/>
    </source>
</evidence>
<dbReference type="SUPFAM" id="SSF52047">
    <property type="entry name" value="RNI-like"/>
    <property type="match status" value="1"/>
</dbReference>
<feature type="region of interest" description="Disordered" evidence="1">
    <location>
        <begin position="598"/>
        <end position="617"/>
    </location>
</feature>
<dbReference type="InParanoid" id="A0A0Q3HH22"/>
<dbReference type="SUPFAM" id="SSF81383">
    <property type="entry name" value="F-box domain"/>
    <property type="match status" value="1"/>
</dbReference>
<organism evidence="3">
    <name type="scientific">Brachypodium distachyon</name>
    <name type="common">Purple false brome</name>
    <name type="synonym">Trachynia distachya</name>
    <dbReference type="NCBI Taxonomy" id="15368"/>
    <lineage>
        <taxon>Eukaryota</taxon>
        <taxon>Viridiplantae</taxon>
        <taxon>Streptophyta</taxon>
        <taxon>Embryophyta</taxon>
        <taxon>Tracheophyta</taxon>
        <taxon>Spermatophyta</taxon>
        <taxon>Magnoliopsida</taxon>
        <taxon>Liliopsida</taxon>
        <taxon>Poales</taxon>
        <taxon>Poaceae</taxon>
        <taxon>BOP clade</taxon>
        <taxon>Pooideae</taxon>
        <taxon>Stipodae</taxon>
        <taxon>Brachypodieae</taxon>
        <taxon>Brachypodium</taxon>
    </lineage>
</organism>
<dbReference type="PROSITE" id="PS50181">
    <property type="entry name" value="FBOX"/>
    <property type="match status" value="1"/>
</dbReference>